<evidence type="ECO:0000259" key="2">
    <source>
        <dbReference type="Pfam" id="PF01841"/>
    </source>
</evidence>
<feature type="domain" description="Transglutaminase-like" evidence="2">
    <location>
        <begin position="181"/>
        <end position="283"/>
    </location>
</feature>
<feature type="chain" id="PRO_5047050407" description="Transglutaminase-like domain-containing protein" evidence="1">
    <location>
        <begin position="24"/>
        <end position="391"/>
    </location>
</feature>
<gene>
    <name evidence="3" type="ORF">GETHED_25510</name>
</gene>
<feature type="signal peptide" evidence="1">
    <location>
        <begin position="1"/>
        <end position="23"/>
    </location>
</feature>
<keyword evidence="1" id="KW-0732">Signal</keyword>
<dbReference type="SUPFAM" id="SSF54001">
    <property type="entry name" value="Cysteine proteinases"/>
    <property type="match status" value="1"/>
</dbReference>
<evidence type="ECO:0000256" key="1">
    <source>
        <dbReference type="SAM" id="SignalP"/>
    </source>
</evidence>
<reference evidence="3" key="1">
    <citation type="journal article" date="2023" name="Antonie Van Leeuwenhoek">
        <title>Mesoterricola silvestris gen. nov., sp. nov., Mesoterricola sediminis sp. nov., Geothrix oryzae sp. nov., Geothrix edaphica sp. nov., Geothrix rubra sp. nov., and Geothrix limicola sp. nov., six novel members of Acidobacteriota isolated from soils.</title>
        <authorList>
            <person name="Itoh H."/>
            <person name="Sugisawa Y."/>
            <person name="Mise K."/>
            <person name="Xu Z."/>
            <person name="Kuniyasu M."/>
            <person name="Ushijima N."/>
            <person name="Kawano K."/>
            <person name="Kobayashi E."/>
            <person name="Shiratori Y."/>
            <person name="Masuda Y."/>
            <person name="Senoo K."/>
        </authorList>
    </citation>
    <scope>NUCLEOTIDE SEQUENCE</scope>
    <source>
        <strain evidence="3">Red802</strain>
    </source>
</reference>
<sequence length="391" mass="43291">MRRLQLASLCLAFALHLTPRLRAQAPPPPQELQAENARIQELWKGRKFEEALAILTARGQSATFGQLAAETRAGVHYNMACAASLLGRPGEALAYLGVAVGEGLKDWTTFSADTDLDPVRKDPGFLWLEGIVRQRGDFVGILRRFKDYGPTDGSAPAFAYQPQDAPDLAALRKTCRLDEVAGNGPEFERIVNLMRWVHAQVRHDGSSKNPEPMNALHLLEVCRAEKRGINCRMMATILNEAYLSLGFKSRQVTCQPLDEKDPDCHVITTVWSNDLGKWLYMDPTMEAWFTDGQGHPLSVAEVRERLISGGPLELAKGANWNGRPENPATYKAYMAKNLVRITCPVESAFGYESRPGRRYVTLDGLGFPARPARDAAGGLIVHDPAAFWVRP</sequence>
<accession>A0ABQ5Q0M7</accession>
<dbReference type="RefSeq" id="WP_285609926.1">
    <property type="nucleotide sequence ID" value="NZ_BSDC01000003.1"/>
</dbReference>
<keyword evidence="4" id="KW-1185">Reference proteome</keyword>
<organism evidence="3 4">
    <name type="scientific">Geothrix edaphica</name>
    <dbReference type="NCBI Taxonomy" id="2927976"/>
    <lineage>
        <taxon>Bacteria</taxon>
        <taxon>Pseudomonadati</taxon>
        <taxon>Acidobacteriota</taxon>
        <taxon>Holophagae</taxon>
        <taxon>Holophagales</taxon>
        <taxon>Holophagaceae</taxon>
        <taxon>Geothrix</taxon>
    </lineage>
</organism>
<proteinExistence type="predicted"/>
<dbReference type="EMBL" id="BSDC01000003">
    <property type="protein sequence ID" value="GLH68187.1"/>
    <property type="molecule type" value="Genomic_DNA"/>
</dbReference>
<dbReference type="Gene3D" id="3.10.620.30">
    <property type="match status" value="1"/>
</dbReference>
<evidence type="ECO:0000313" key="4">
    <source>
        <dbReference type="Proteomes" id="UP001165044"/>
    </source>
</evidence>
<comment type="caution">
    <text evidence="3">The sequence shown here is derived from an EMBL/GenBank/DDBJ whole genome shotgun (WGS) entry which is preliminary data.</text>
</comment>
<dbReference type="Pfam" id="PF01841">
    <property type="entry name" value="Transglut_core"/>
    <property type="match status" value="1"/>
</dbReference>
<evidence type="ECO:0000313" key="3">
    <source>
        <dbReference type="EMBL" id="GLH68187.1"/>
    </source>
</evidence>
<name>A0ABQ5Q0M7_9BACT</name>
<dbReference type="InterPro" id="IPR038765">
    <property type="entry name" value="Papain-like_cys_pep_sf"/>
</dbReference>
<dbReference type="InterPro" id="IPR002931">
    <property type="entry name" value="Transglutaminase-like"/>
</dbReference>
<dbReference type="Proteomes" id="UP001165044">
    <property type="component" value="Unassembled WGS sequence"/>
</dbReference>
<dbReference type="NCBIfam" id="NF047558">
    <property type="entry name" value="TPR_END_plus"/>
    <property type="match status" value="1"/>
</dbReference>
<protein>
    <recommendedName>
        <fullName evidence="2">Transglutaminase-like domain-containing protein</fullName>
    </recommendedName>
</protein>